<keyword evidence="2" id="KW-1133">Transmembrane helix</keyword>
<dbReference type="InterPro" id="IPR000914">
    <property type="entry name" value="SBP_5_dom"/>
</dbReference>
<reference evidence="4" key="1">
    <citation type="journal article" date="2020" name="mSystems">
        <title>Genome- and Community-Level Interaction Insights into Carbon Utilization and Element Cycling Functions of Hydrothermarchaeota in Hydrothermal Sediment.</title>
        <authorList>
            <person name="Zhou Z."/>
            <person name="Liu Y."/>
            <person name="Xu W."/>
            <person name="Pan J."/>
            <person name="Luo Z.H."/>
            <person name="Li M."/>
        </authorList>
    </citation>
    <scope>NUCLEOTIDE SEQUENCE [LARGE SCALE GENOMIC DNA]</scope>
    <source>
        <strain evidence="4">SpSt-1084</strain>
    </source>
</reference>
<organism evidence="4">
    <name type="scientific">Caldiarchaeum subterraneum</name>
    <dbReference type="NCBI Taxonomy" id="311458"/>
    <lineage>
        <taxon>Archaea</taxon>
        <taxon>Nitrososphaerota</taxon>
        <taxon>Candidatus Caldarchaeales</taxon>
        <taxon>Candidatus Caldarchaeaceae</taxon>
        <taxon>Candidatus Caldarchaeum</taxon>
    </lineage>
</organism>
<dbReference type="AlphaFoldDB" id="A0A7C5Y9D2"/>
<sequence>MTGNRKYLLALLLALLLAFSAAPSIQAQPRHGGTLVVGISSEPPHLALSGPPTWAFYQIVRQIGNSLVSIDPETLEWQPELAESWQVIKERDGGMTIVFKLVRNATWHDGRKFTSADVKFTYEVVAPVFNSFVAYMVKSYVKSIETPDDYTVIFRFNTTWAPAFYPGYFGGSGINISPKHLYENTDIANNPYNTQPIGTGPFKFKEWKKGEYIILERNENYWKKGLPYLDRIIFRIIRTSPALTLAFEKGDVDFIWTYGLTISDAVGLQEKIGLGRLPGKRVWFFPSPGGSLDVVGFNLHPEGPAPLKDVRVRKAIAAAIDRHKIAEVVYFNRVEALDTVVSSAPAVAQYNPGVNQPAYNPALAERLLDEAGYRRGPDGTRFKLRLMIDSVSYPFYLKEAELIRDFLAQVGIVVEIVALDTAAWHERVFRNWDFDMSIFPFVHGPGPTFFIRYYTEKGIVRASWSNAMGYNNPEFNKLIFAAEYEIDRQKEVELVRKALKILVEDQPAVWTCSRTFVAAVNLDFSDELAPGAWENGMGTGYLNLEKIYWVKAPVRTEVITVERTMIQTIIQGGTTVMTTVVKSEVVTVTQPTQVVTQVVPEWAIAAVVVAVVVAVAAVSFAVSRTRKPKT</sequence>
<evidence type="ECO:0000313" key="4">
    <source>
        <dbReference type="EMBL" id="HHR40838.1"/>
    </source>
</evidence>
<dbReference type="PIRSF" id="PIRSF002741">
    <property type="entry name" value="MppA"/>
    <property type="match status" value="1"/>
</dbReference>
<dbReference type="GO" id="GO:0042597">
    <property type="term" value="C:periplasmic space"/>
    <property type="evidence" value="ECO:0007669"/>
    <property type="project" value="UniProtKB-ARBA"/>
</dbReference>
<dbReference type="Pfam" id="PF00496">
    <property type="entry name" value="SBP_bac_5"/>
    <property type="match status" value="1"/>
</dbReference>
<dbReference type="Gene3D" id="3.40.190.10">
    <property type="entry name" value="Periplasmic binding protein-like II"/>
    <property type="match status" value="1"/>
</dbReference>
<dbReference type="GO" id="GO:1904680">
    <property type="term" value="F:peptide transmembrane transporter activity"/>
    <property type="evidence" value="ECO:0007669"/>
    <property type="project" value="TreeGrafter"/>
</dbReference>
<accession>A0A7C5Y9D2</accession>
<proteinExistence type="predicted"/>
<dbReference type="EMBL" id="DRXS01000181">
    <property type="protein sequence ID" value="HHR40838.1"/>
    <property type="molecule type" value="Genomic_DNA"/>
</dbReference>
<feature type="domain" description="Solute-binding protein family 5" evidence="3">
    <location>
        <begin position="77"/>
        <end position="453"/>
    </location>
</feature>
<keyword evidence="2" id="KW-0472">Membrane</keyword>
<protein>
    <recommendedName>
        <fullName evidence="3">Solute-binding protein family 5 domain-containing protein</fullName>
    </recommendedName>
</protein>
<keyword evidence="2" id="KW-0812">Transmembrane</keyword>
<evidence type="ECO:0000259" key="3">
    <source>
        <dbReference type="Pfam" id="PF00496"/>
    </source>
</evidence>
<keyword evidence="1" id="KW-0732">Signal</keyword>
<dbReference type="SUPFAM" id="SSF53850">
    <property type="entry name" value="Periplasmic binding protein-like II"/>
    <property type="match status" value="1"/>
</dbReference>
<dbReference type="PANTHER" id="PTHR30290">
    <property type="entry name" value="PERIPLASMIC BINDING COMPONENT OF ABC TRANSPORTER"/>
    <property type="match status" value="1"/>
</dbReference>
<name>A0A7C5Y9D2_CALS0</name>
<evidence type="ECO:0000256" key="2">
    <source>
        <dbReference type="SAM" id="Phobius"/>
    </source>
</evidence>
<evidence type="ECO:0000256" key="1">
    <source>
        <dbReference type="ARBA" id="ARBA00022729"/>
    </source>
</evidence>
<comment type="caution">
    <text evidence="4">The sequence shown here is derived from an EMBL/GenBank/DDBJ whole genome shotgun (WGS) entry which is preliminary data.</text>
</comment>
<dbReference type="GO" id="GO:0043190">
    <property type="term" value="C:ATP-binding cassette (ABC) transporter complex"/>
    <property type="evidence" value="ECO:0007669"/>
    <property type="project" value="InterPro"/>
</dbReference>
<dbReference type="InterPro" id="IPR030678">
    <property type="entry name" value="Peptide/Ni-bd"/>
</dbReference>
<gene>
    <name evidence="4" type="ORF">ENM42_03310</name>
</gene>
<dbReference type="PANTHER" id="PTHR30290:SF38">
    <property type="entry name" value="D,D-DIPEPTIDE-BINDING PERIPLASMIC PROTEIN DDPA-RELATED"/>
    <property type="match status" value="1"/>
</dbReference>
<feature type="transmembrane region" description="Helical" evidence="2">
    <location>
        <begin position="602"/>
        <end position="622"/>
    </location>
</feature>
<dbReference type="Gene3D" id="3.10.105.10">
    <property type="entry name" value="Dipeptide-binding Protein, Domain 3"/>
    <property type="match status" value="1"/>
</dbReference>
<dbReference type="InterPro" id="IPR039424">
    <property type="entry name" value="SBP_5"/>
</dbReference>
<dbReference type="GO" id="GO:0015833">
    <property type="term" value="P:peptide transport"/>
    <property type="evidence" value="ECO:0007669"/>
    <property type="project" value="TreeGrafter"/>
</dbReference>